<dbReference type="PANTHER" id="PTHR32057:SF14">
    <property type="entry name" value="PROTEIN ADENYLYLTRANSFERASE SELO, MITOCHONDRIAL"/>
    <property type="match status" value="1"/>
</dbReference>
<feature type="active site" description="Proton acceptor" evidence="8">
    <location>
        <position position="248"/>
    </location>
</feature>
<feature type="binding site" evidence="8">
    <location>
        <position position="121"/>
    </location>
    <ligand>
        <name>ATP</name>
        <dbReference type="ChEBI" id="CHEBI:30616"/>
    </ligand>
</feature>
<dbReference type="GO" id="GO:0000287">
    <property type="term" value="F:magnesium ion binding"/>
    <property type="evidence" value="ECO:0007669"/>
    <property type="project" value="UniProtKB-UniRule"/>
</dbReference>
<feature type="binding site" evidence="8">
    <location>
        <position position="258"/>
    </location>
    <ligand>
        <name>Mg(2+)</name>
        <dbReference type="ChEBI" id="CHEBI:18420"/>
    </ligand>
</feature>
<dbReference type="Proteomes" id="UP000517753">
    <property type="component" value="Unassembled WGS sequence"/>
</dbReference>
<evidence type="ECO:0000256" key="2">
    <source>
        <dbReference type="ARBA" id="ARBA00022679"/>
    </source>
</evidence>
<dbReference type="InterPro" id="IPR003846">
    <property type="entry name" value="SelO"/>
</dbReference>
<evidence type="ECO:0000256" key="3">
    <source>
        <dbReference type="ARBA" id="ARBA00022695"/>
    </source>
</evidence>
<comment type="catalytic activity">
    <reaction evidence="8">
        <text>L-seryl-[protein] + ATP = 3-O-(5'-adenylyl)-L-seryl-[protein] + diphosphate</text>
        <dbReference type="Rhea" id="RHEA:58120"/>
        <dbReference type="Rhea" id="RHEA-COMP:9863"/>
        <dbReference type="Rhea" id="RHEA-COMP:15073"/>
        <dbReference type="ChEBI" id="CHEBI:29999"/>
        <dbReference type="ChEBI" id="CHEBI:30616"/>
        <dbReference type="ChEBI" id="CHEBI:33019"/>
        <dbReference type="ChEBI" id="CHEBI:142516"/>
        <dbReference type="EC" id="2.7.7.108"/>
    </reaction>
</comment>
<keyword evidence="6 8" id="KW-0067">ATP-binding</keyword>
<comment type="cofactor">
    <cofactor evidence="8">
        <name>Mg(2+)</name>
        <dbReference type="ChEBI" id="CHEBI:18420"/>
    </cofactor>
    <cofactor evidence="8">
        <name>Mn(2+)</name>
        <dbReference type="ChEBI" id="CHEBI:29035"/>
    </cofactor>
</comment>
<comment type="function">
    <text evidence="8">Nucleotidyltransferase involved in the post-translational modification of proteins. It can catalyze the addition of adenosine monophosphate (AMP) or uridine monophosphate (UMP) to a protein, resulting in modifications known as AMPylation and UMPylation.</text>
</comment>
<dbReference type="GO" id="GO:0005524">
    <property type="term" value="F:ATP binding"/>
    <property type="evidence" value="ECO:0007669"/>
    <property type="project" value="UniProtKB-UniRule"/>
</dbReference>
<evidence type="ECO:0000313" key="10">
    <source>
        <dbReference type="Proteomes" id="UP000517753"/>
    </source>
</evidence>
<dbReference type="AlphaFoldDB" id="A0A7Y9FL80"/>
<protein>
    <recommendedName>
        <fullName evidence="8">Protein nucleotidyltransferase YdiU</fullName>
        <ecNumber evidence="8">2.7.7.-</ecNumber>
    </recommendedName>
    <alternativeName>
        <fullName evidence="8">Protein adenylyltransferase YdiU</fullName>
        <ecNumber evidence="8">2.7.7.108</ecNumber>
    </alternativeName>
    <alternativeName>
        <fullName evidence="8">Protein uridylyltransferase YdiU</fullName>
        <ecNumber evidence="8">2.7.7.-</ecNumber>
    </alternativeName>
</protein>
<evidence type="ECO:0000256" key="6">
    <source>
        <dbReference type="ARBA" id="ARBA00022840"/>
    </source>
</evidence>
<keyword evidence="7 8" id="KW-0460">Magnesium</keyword>
<keyword evidence="10" id="KW-1185">Reference proteome</keyword>
<dbReference type="NCBIfam" id="NF000658">
    <property type="entry name" value="PRK00029.1"/>
    <property type="match status" value="1"/>
</dbReference>
<feature type="binding site" evidence="8">
    <location>
        <position position="109"/>
    </location>
    <ligand>
        <name>ATP</name>
        <dbReference type="ChEBI" id="CHEBI:30616"/>
    </ligand>
</feature>
<evidence type="ECO:0000256" key="4">
    <source>
        <dbReference type="ARBA" id="ARBA00022723"/>
    </source>
</evidence>
<dbReference type="GO" id="GO:0070733">
    <property type="term" value="F:AMPylase activity"/>
    <property type="evidence" value="ECO:0007669"/>
    <property type="project" value="UniProtKB-EC"/>
</dbReference>
<feature type="binding site" evidence="8">
    <location>
        <position position="89"/>
    </location>
    <ligand>
        <name>ATP</name>
        <dbReference type="ChEBI" id="CHEBI:30616"/>
    </ligand>
</feature>
<keyword evidence="4 8" id="KW-0479">Metal-binding</keyword>
<keyword evidence="8" id="KW-0464">Manganese</keyword>
<accession>A0A7Y9FL80</accession>
<dbReference type="RefSeq" id="WP_179507607.1">
    <property type="nucleotide sequence ID" value="NZ_JACCBY010000001.1"/>
</dbReference>
<comment type="caution">
    <text evidence="9">The sequence shown here is derived from an EMBL/GenBank/DDBJ whole genome shotgun (WGS) entry which is preliminary data.</text>
</comment>
<proteinExistence type="inferred from homology"/>
<feature type="binding site" evidence="8">
    <location>
        <position position="258"/>
    </location>
    <ligand>
        <name>ATP</name>
        <dbReference type="ChEBI" id="CHEBI:30616"/>
    </ligand>
</feature>
<evidence type="ECO:0000256" key="1">
    <source>
        <dbReference type="ARBA" id="ARBA00009747"/>
    </source>
</evidence>
<dbReference type="Pfam" id="PF02696">
    <property type="entry name" value="SelO"/>
    <property type="match status" value="1"/>
</dbReference>
<feature type="binding site" evidence="8">
    <location>
        <position position="86"/>
    </location>
    <ligand>
        <name>ATP</name>
        <dbReference type="ChEBI" id="CHEBI:30616"/>
    </ligand>
</feature>
<comment type="catalytic activity">
    <reaction evidence="8">
        <text>L-seryl-[protein] + UTP = O-(5'-uridylyl)-L-seryl-[protein] + diphosphate</text>
        <dbReference type="Rhea" id="RHEA:64604"/>
        <dbReference type="Rhea" id="RHEA-COMP:9863"/>
        <dbReference type="Rhea" id="RHEA-COMP:16635"/>
        <dbReference type="ChEBI" id="CHEBI:29999"/>
        <dbReference type="ChEBI" id="CHEBI:33019"/>
        <dbReference type="ChEBI" id="CHEBI:46398"/>
        <dbReference type="ChEBI" id="CHEBI:156051"/>
    </reaction>
</comment>
<comment type="catalytic activity">
    <reaction evidence="8">
        <text>L-tyrosyl-[protein] + UTP = O-(5'-uridylyl)-L-tyrosyl-[protein] + diphosphate</text>
        <dbReference type="Rhea" id="RHEA:83887"/>
        <dbReference type="Rhea" id="RHEA-COMP:10136"/>
        <dbReference type="Rhea" id="RHEA-COMP:20238"/>
        <dbReference type="ChEBI" id="CHEBI:33019"/>
        <dbReference type="ChEBI" id="CHEBI:46398"/>
        <dbReference type="ChEBI" id="CHEBI:46858"/>
        <dbReference type="ChEBI" id="CHEBI:90602"/>
    </reaction>
</comment>
<dbReference type="HAMAP" id="MF_00692">
    <property type="entry name" value="SelO"/>
    <property type="match status" value="1"/>
</dbReference>
<organism evidence="9 10">
    <name type="scientific">Sphingomonas melonis</name>
    <dbReference type="NCBI Taxonomy" id="152682"/>
    <lineage>
        <taxon>Bacteria</taxon>
        <taxon>Pseudomonadati</taxon>
        <taxon>Pseudomonadota</taxon>
        <taxon>Alphaproteobacteria</taxon>
        <taxon>Sphingomonadales</taxon>
        <taxon>Sphingomonadaceae</taxon>
        <taxon>Sphingomonas</taxon>
    </lineage>
</organism>
<sequence length="488" mass="53583">MNIAFDNSYAQLPVRFFAATRPLQSPSPKLIRINDQLAAELGIDPAWLKSTGGLDMLSGRVLPEGTEPIAQAYAGHQFGNFVPQLGDGRAILLGEVVDRQGRRRDIQLKGAGRTRFSRGGDGRAALGPVLREYLVSEAMAALNIPTTRALAAVSTGDLVERETRLPGAMLTRVASSHIRVGTFQYFAARQDVEALRLLADHVIARHHPAAAATTSPYRALLDAVIAAQVDLVARWLLVGFIHGVMNTDNMSVAGETIDFGPCAFMDAYDPATVFSSIDRTGRYAYGNQPRIAHWNLTRFAETLLPLLADQQDTAIEDAQDALAGFGPAFETAYFDGLRRKIGLASDEPGDINLIDDVLTRLKDNTVDFTLFFRNLGSAAIGQDEPVRALFIDPTAFDGWAAAWRLRLSRETRDAESRRASMDRVNPAFIPRNHQVEAMIETAVQRNDFSPFHRLLDILSRPFDDQLDAKTFAEPPLPHERVAATFCGT</sequence>
<keyword evidence="5 8" id="KW-0547">Nucleotide-binding</keyword>
<dbReference type="EC" id="2.7.7.108" evidence="8"/>
<comment type="catalytic activity">
    <reaction evidence="8">
        <text>L-threonyl-[protein] + ATP = 3-O-(5'-adenylyl)-L-threonyl-[protein] + diphosphate</text>
        <dbReference type="Rhea" id="RHEA:54292"/>
        <dbReference type="Rhea" id="RHEA-COMP:11060"/>
        <dbReference type="Rhea" id="RHEA-COMP:13847"/>
        <dbReference type="ChEBI" id="CHEBI:30013"/>
        <dbReference type="ChEBI" id="CHEBI:30616"/>
        <dbReference type="ChEBI" id="CHEBI:33019"/>
        <dbReference type="ChEBI" id="CHEBI:138113"/>
        <dbReference type="EC" id="2.7.7.108"/>
    </reaction>
</comment>
<feature type="binding site" evidence="8">
    <location>
        <position position="88"/>
    </location>
    <ligand>
        <name>ATP</name>
        <dbReference type="ChEBI" id="CHEBI:30616"/>
    </ligand>
</feature>
<keyword evidence="3 8" id="KW-0548">Nucleotidyltransferase</keyword>
<dbReference type="EC" id="2.7.7.-" evidence="8"/>
<evidence type="ECO:0000256" key="8">
    <source>
        <dbReference type="HAMAP-Rule" id="MF_00692"/>
    </source>
</evidence>
<feature type="binding site" evidence="8">
    <location>
        <position position="172"/>
    </location>
    <ligand>
        <name>ATP</name>
        <dbReference type="ChEBI" id="CHEBI:30616"/>
    </ligand>
</feature>
<comment type="similarity">
    <text evidence="1 8">Belongs to the SELO family.</text>
</comment>
<keyword evidence="2 8" id="KW-0808">Transferase</keyword>
<comment type="catalytic activity">
    <reaction evidence="8">
        <text>L-tyrosyl-[protein] + ATP = O-(5'-adenylyl)-L-tyrosyl-[protein] + diphosphate</text>
        <dbReference type="Rhea" id="RHEA:54288"/>
        <dbReference type="Rhea" id="RHEA-COMP:10136"/>
        <dbReference type="Rhea" id="RHEA-COMP:13846"/>
        <dbReference type="ChEBI" id="CHEBI:30616"/>
        <dbReference type="ChEBI" id="CHEBI:33019"/>
        <dbReference type="ChEBI" id="CHEBI:46858"/>
        <dbReference type="ChEBI" id="CHEBI:83624"/>
        <dbReference type="EC" id="2.7.7.108"/>
    </reaction>
</comment>
<dbReference type="PANTHER" id="PTHR32057">
    <property type="entry name" value="PROTEIN ADENYLYLTRANSFERASE SELO, MITOCHONDRIAL"/>
    <property type="match status" value="1"/>
</dbReference>
<gene>
    <name evidence="8" type="primary">ydiU</name>
    <name evidence="8" type="synonym">selO</name>
    <name evidence="9" type="ORF">HD841_000866</name>
</gene>
<comment type="catalytic activity">
    <reaction evidence="8">
        <text>L-histidyl-[protein] + UTP = N(tele)-(5'-uridylyl)-L-histidyl-[protein] + diphosphate</text>
        <dbReference type="Rhea" id="RHEA:83891"/>
        <dbReference type="Rhea" id="RHEA-COMP:9745"/>
        <dbReference type="Rhea" id="RHEA-COMP:20239"/>
        <dbReference type="ChEBI" id="CHEBI:29979"/>
        <dbReference type="ChEBI" id="CHEBI:33019"/>
        <dbReference type="ChEBI" id="CHEBI:46398"/>
        <dbReference type="ChEBI" id="CHEBI:233474"/>
    </reaction>
</comment>
<name>A0A7Y9FL80_9SPHN</name>
<evidence type="ECO:0000313" key="9">
    <source>
        <dbReference type="EMBL" id="NYD89097.1"/>
    </source>
</evidence>
<feature type="binding site" evidence="8">
    <location>
        <position position="179"/>
    </location>
    <ligand>
        <name>ATP</name>
        <dbReference type="ChEBI" id="CHEBI:30616"/>
    </ligand>
</feature>
<feature type="binding site" evidence="8">
    <location>
        <position position="249"/>
    </location>
    <ligand>
        <name>Mg(2+)</name>
        <dbReference type="ChEBI" id="CHEBI:18420"/>
    </ligand>
</feature>
<reference evidence="9 10" key="1">
    <citation type="submission" date="2020-08" db="EMBL/GenBank/DDBJ databases">
        <title>The Agave Microbiome: Exploring the role of microbial communities in plant adaptations to desert environments.</title>
        <authorList>
            <person name="Partida-Martinez L.P."/>
        </authorList>
    </citation>
    <scope>NUCLEOTIDE SEQUENCE [LARGE SCALE GENOMIC DNA]</scope>
    <source>
        <strain evidence="9 10">AS2.3</strain>
    </source>
</reference>
<evidence type="ECO:0000256" key="5">
    <source>
        <dbReference type="ARBA" id="ARBA00022741"/>
    </source>
</evidence>
<feature type="binding site" evidence="8">
    <location>
        <position position="122"/>
    </location>
    <ligand>
        <name>ATP</name>
        <dbReference type="ChEBI" id="CHEBI:30616"/>
    </ligand>
</feature>
<dbReference type="GO" id="GO:0030145">
    <property type="term" value="F:manganese ion binding"/>
    <property type="evidence" value="ECO:0007669"/>
    <property type="project" value="UniProtKB-UniRule"/>
</dbReference>
<dbReference type="EMBL" id="JACCBY010000001">
    <property type="protein sequence ID" value="NYD89097.1"/>
    <property type="molecule type" value="Genomic_DNA"/>
</dbReference>
<evidence type="ECO:0000256" key="7">
    <source>
        <dbReference type="ARBA" id="ARBA00022842"/>
    </source>
</evidence>